<dbReference type="KEGG" id="hyl:LPB072_19190"/>
<evidence type="ECO:0008006" key="15">
    <source>
        <dbReference type="Google" id="ProtNLM"/>
    </source>
</evidence>
<name>A0A162Z2M9_9BURK</name>
<evidence type="ECO:0000259" key="9">
    <source>
        <dbReference type="Pfam" id="PF01103"/>
    </source>
</evidence>
<evidence type="ECO:0000256" key="3">
    <source>
        <dbReference type="ARBA" id="ARBA00022692"/>
    </source>
</evidence>
<dbReference type="EMBL" id="CP017476">
    <property type="protein sequence ID" value="AOW14633.1"/>
    <property type="molecule type" value="Genomic_DNA"/>
</dbReference>
<evidence type="ECO:0000259" key="10">
    <source>
        <dbReference type="Pfam" id="PF07244"/>
    </source>
</evidence>
<dbReference type="Pfam" id="PF01103">
    <property type="entry name" value="Omp85"/>
    <property type="match status" value="1"/>
</dbReference>
<dbReference type="GO" id="GO:0019867">
    <property type="term" value="C:outer membrane"/>
    <property type="evidence" value="ECO:0007669"/>
    <property type="project" value="InterPro"/>
</dbReference>
<evidence type="ECO:0000313" key="14">
    <source>
        <dbReference type="Proteomes" id="UP000185680"/>
    </source>
</evidence>
<feature type="domain" description="Bacterial surface antigen (D15)" evidence="9">
    <location>
        <begin position="394"/>
        <end position="661"/>
    </location>
</feature>
<dbReference type="InterPro" id="IPR039910">
    <property type="entry name" value="D15-like"/>
</dbReference>
<evidence type="ECO:0000256" key="8">
    <source>
        <dbReference type="SAM" id="SignalP"/>
    </source>
</evidence>
<keyword evidence="2" id="KW-1134">Transmembrane beta strand</keyword>
<reference evidence="12 13" key="1">
    <citation type="submission" date="2016-02" db="EMBL/GenBank/DDBJ databases">
        <title>Draft genome sequence of Hydrogenophaga sp. LPB0072.</title>
        <authorList>
            <person name="Shin S.-K."/>
            <person name="Yi H."/>
        </authorList>
    </citation>
    <scope>NUCLEOTIDE SEQUENCE [LARGE SCALE GENOMIC DNA]</scope>
    <source>
        <strain evidence="12 13">LPB0072</strain>
    </source>
</reference>
<dbReference type="AlphaFoldDB" id="A0A162Z2M9"/>
<dbReference type="Gene3D" id="3.10.20.310">
    <property type="entry name" value="membrane protein fhac"/>
    <property type="match status" value="2"/>
</dbReference>
<dbReference type="RefSeq" id="WP_066086861.1">
    <property type="nucleotide sequence ID" value="NZ_CP017476.1"/>
</dbReference>
<keyword evidence="3" id="KW-0812">Transmembrane</keyword>
<feature type="region of interest" description="Disordered" evidence="7">
    <location>
        <begin position="31"/>
        <end position="58"/>
    </location>
</feature>
<dbReference type="Proteomes" id="UP000185680">
    <property type="component" value="Chromosome"/>
</dbReference>
<feature type="chain" id="PRO_5044549437" description="Outer membrane protein assembly factor" evidence="8">
    <location>
        <begin position="30"/>
        <end position="661"/>
    </location>
</feature>
<feature type="domain" description="POTRA" evidence="10">
    <location>
        <begin position="241"/>
        <end position="319"/>
    </location>
</feature>
<evidence type="ECO:0000256" key="5">
    <source>
        <dbReference type="ARBA" id="ARBA00023136"/>
    </source>
</evidence>
<keyword evidence="4 8" id="KW-0732">Signal</keyword>
<dbReference type="Proteomes" id="UP000185657">
    <property type="component" value="Unassembled WGS sequence"/>
</dbReference>
<evidence type="ECO:0000256" key="7">
    <source>
        <dbReference type="SAM" id="MobiDB-lite"/>
    </source>
</evidence>
<dbReference type="Pfam" id="PF07244">
    <property type="entry name" value="POTRA"/>
    <property type="match status" value="1"/>
</dbReference>
<dbReference type="EMBL" id="LVWD01000004">
    <property type="protein sequence ID" value="OAD43270.1"/>
    <property type="molecule type" value="Genomic_DNA"/>
</dbReference>
<dbReference type="PANTHER" id="PTHR12815">
    <property type="entry name" value="SORTING AND ASSEMBLY MACHINERY SAMM50 PROTEIN FAMILY MEMBER"/>
    <property type="match status" value="1"/>
</dbReference>
<evidence type="ECO:0000313" key="12">
    <source>
        <dbReference type="EMBL" id="OAD43270.1"/>
    </source>
</evidence>
<keyword evidence="5" id="KW-0472">Membrane</keyword>
<sequence length="661" mass="72273">MNPPFLRRVASTRLFCLLLLSTAPAWAHAQDAASPAKAPETSEPAPATTDDEADAKAPPRFGITLDTLEALKPLLLRHMELQRFRSLNDLDASELERLLVAAPDNLRDLLGTQGYFDAKIEVSWKPAAAEDPSAPVLGEVQIRIEPGPATKVVSSNVYFKGDIANAEAATAQRELMQRNSQKLVDKPFSQAQWDSAKSDTLRLLTTQRYPRGRIVNSLSDIDTLSQEAHWYIELDSGPPVHIGDVRIEGADRYDPITAERLVRLAGLTRGADYSLAKLQDAQQQISDSGYYNSVFAYVDLDQEGDNRDSAAPVVVQVKEAKPQKVVFGLGGSTNSGARLSLEHTHLRLPLIGWRAHSKLQLEKDDQLLSSDWSAPIEEDGWHWLGSGRLASQVDDTTTTSGLRLSLGKSKESAELDRRYFLQYDRARTVNTESELASSDGNEAALSINYGWTWRRFDNVPFPDQGYGLGLTLGVGTTLGTVRLPFTTTQVRWLGFWPLGGSIKEDLLAGLTTGDDRPADKRSRFGRLALRLQGGAVLANADAPIPDTQLYLTGGDNTVRGYGLRDIGVEQADGSVTAGRYLAVASFEWQRPIYSDGVRTAWESVVFVDAGAVADEVANLKAKVGVGLGARYNSPVGPLQMDLAYGLDAKRLRIHLNVGFTF</sequence>
<dbReference type="InterPro" id="IPR000184">
    <property type="entry name" value="Bac_surfAg_D15"/>
</dbReference>
<feature type="signal peptide" evidence="8">
    <location>
        <begin position="1"/>
        <end position="29"/>
    </location>
</feature>
<dbReference type="OrthoDB" id="9769707at2"/>
<organism evidence="11 14">
    <name type="scientific">Hydrogenophaga crassostreae</name>
    <dbReference type="NCBI Taxonomy" id="1763535"/>
    <lineage>
        <taxon>Bacteria</taxon>
        <taxon>Pseudomonadati</taxon>
        <taxon>Pseudomonadota</taxon>
        <taxon>Betaproteobacteria</taxon>
        <taxon>Burkholderiales</taxon>
        <taxon>Comamonadaceae</taxon>
        <taxon>Hydrogenophaga</taxon>
    </lineage>
</organism>
<proteinExistence type="predicted"/>
<dbReference type="PANTHER" id="PTHR12815:SF47">
    <property type="entry name" value="TRANSLOCATION AND ASSEMBLY MODULE SUBUNIT TAMA"/>
    <property type="match status" value="1"/>
</dbReference>
<evidence type="ECO:0000256" key="2">
    <source>
        <dbReference type="ARBA" id="ARBA00022452"/>
    </source>
</evidence>
<evidence type="ECO:0000256" key="1">
    <source>
        <dbReference type="ARBA" id="ARBA00004370"/>
    </source>
</evidence>
<comment type="subcellular location">
    <subcellularLocation>
        <location evidence="1">Membrane</location>
    </subcellularLocation>
</comment>
<evidence type="ECO:0000256" key="6">
    <source>
        <dbReference type="ARBA" id="ARBA00023237"/>
    </source>
</evidence>
<reference evidence="11 14" key="2">
    <citation type="submission" date="2016-10" db="EMBL/GenBank/DDBJ databases">
        <title>Hydorgenophaga sp. LPB0072 isolated from gastropod.</title>
        <authorList>
            <person name="Kim E."/>
            <person name="Yi H."/>
        </authorList>
    </citation>
    <scope>NUCLEOTIDE SEQUENCE [LARGE SCALE GENOMIC DNA]</scope>
    <source>
        <strain evidence="11 14">LPB0072</strain>
    </source>
</reference>
<dbReference type="InterPro" id="IPR010827">
    <property type="entry name" value="BamA/TamA_POTRA"/>
</dbReference>
<accession>A0A162Z2M9</accession>
<dbReference type="Gene3D" id="2.40.160.50">
    <property type="entry name" value="membrane protein fhac: a member of the omp85/tpsb transporter family"/>
    <property type="match status" value="1"/>
</dbReference>
<evidence type="ECO:0000313" key="13">
    <source>
        <dbReference type="Proteomes" id="UP000185657"/>
    </source>
</evidence>
<evidence type="ECO:0000313" key="11">
    <source>
        <dbReference type="EMBL" id="AOW14633.1"/>
    </source>
</evidence>
<gene>
    <name evidence="11" type="ORF">LPB072_19190</name>
    <name evidence="12" type="ORF">LPB72_05360</name>
</gene>
<keyword evidence="13" id="KW-1185">Reference proteome</keyword>
<keyword evidence="6" id="KW-0998">Cell outer membrane</keyword>
<dbReference type="STRING" id="1763535.LPB072_19190"/>
<protein>
    <recommendedName>
        <fullName evidence="15">Outer membrane protein assembly factor</fullName>
    </recommendedName>
</protein>
<evidence type="ECO:0000256" key="4">
    <source>
        <dbReference type="ARBA" id="ARBA00022729"/>
    </source>
</evidence>